<accession>A0A0J8G824</accession>
<feature type="transmembrane region" description="Helical" evidence="6">
    <location>
        <begin position="232"/>
        <end position="257"/>
    </location>
</feature>
<evidence type="ECO:0000256" key="3">
    <source>
        <dbReference type="ARBA" id="ARBA00022692"/>
    </source>
</evidence>
<evidence type="ECO:0000256" key="4">
    <source>
        <dbReference type="ARBA" id="ARBA00022989"/>
    </source>
</evidence>
<dbReference type="PATRIC" id="fig|1430899.3.peg.1908"/>
<gene>
    <name evidence="7" type="ORF">X560_1868</name>
</gene>
<dbReference type="AlphaFoldDB" id="A0A0J8G824"/>
<evidence type="ECO:0000256" key="1">
    <source>
        <dbReference type="ARBA" id="ARBA00004141"/>
    </source>
</evidence>
<dbReference type="PANTHER" id="PTHR21716:SF62">
    <property type="entry name" value="TRANSPORT PROTEIN YDBI-RELATED"/>
    <property type="match status" value="1"/>
</dbReference>
<name>A0A0J8G824_9LIST</name>
<feature type="transmembrane region" description="Helical" evidence="6">
    <location>
        <begin position="263"/>
        <end position="282"/>
    </location>
</feature>
<dbReference type="RefSeq" id="WP_007472149.1">
    <property type="nucleotide sequence ID" value="NZ_KQ130617.1"/>
</dbReference>
<dbReference type="Proteomes" id="UP000052258">
    <property type="component" value="Unassembled WGS sequence"/>
</dbReference>
<comment type="subcellular location">
    <subcellularLocation>
        <location evidence="1">Membrane</location>
        <topology evidence="1">Multi-pass membrane protein</topology>
    </subcellularLocation>
</comment>
<reference evidence="7 8" key="1">
    <citation type="journal article" date="2015" name="Genome Biol. Evol.">
        <title>Comparative Genomics of Listeria Sensu Lato: Genus-Wide Differences in Evolutionary Dynamics and the Progressive Gain of Complex, Potentially Pathogenicity-Related Traits through Lateral Gene Transfer.</title>
        <authorList>
            <person name="Chiara M."/>
            <person name="Caruso M."/>
            <person name="D'Erchia A.M."/>
            <person name="Manzari C."/>
            <person name="Fraccalvieri R."/>
            <person name="Goffredo E."/>
            <person name="Latorre L."/>
            <person name="Miccolupo A."/>
            <person name="Padalino I."/>
            <person name="Santagada G."/>
            <person name="Chiocco D."/>
            <person name="Pesole G."/>
            <person name="Horner D.S."/>
            <person name="Parisi A."/>
        </authorList>
    </citation>
    <scope>NUCLEOTIDE SEQUENCE [LARGE SCALE GENOMIC DNA]</scope>
    <source>
        <strain evidence="7 8">1991</strain>
    </source>
</reference>
<evidence type="ECO:0000313" key="8">
    <source>
        <dbReference type="Proteomes" id="UP000052258"/>
    </source>
</evidence>
<evidence type="ECO:0000256" key="2">
    <source>
        <dbReference type="ARBA" id="ARBA00009773"/>
    </source>
</evidence>
<feature type="transmembrane region" description="Helical" evidence="6">
    <location>
        <begin position="66"/>
        <end position="88"/>
    </location>
</feature>
<dbReference type="InterPro" id="IPR002549">
    <property type="entry name" value="AI-2E-like"/>
</dbReference>
<evidence type="ECO:0000256" key="6">
    <source>
        <dbReference type="SAM" id="Phobius"/>
    </source>
</evidence>
<dbReference type="GO" id="GO:0055085">
    <property type="term" value="P:transmembrane transport"/>
    <property type="evidence" value="ECO:0007669"/>
    <property type="project" value="TreeGrafter"/>
</dbReference>
<dbReference type="PANTHER" id="PTHR21716">
    <property type="entry name" value="TRANSMEMBRANE PROTEIN"/>
    <property type="match status" value="1"/>
</dbReference>
<proteinExistence type="inferred from homology"/>
<dbReference type="OrthoDB" id="9772136at2"/>
<sequence>MEWFAQFIKKDTPRRLFVFVILGVLIYLLRSMMDLILLTFIFAFLVTRLENVILKRVRISRKLIVILLYILVAAFLYIAIVHYLPILIQQISDLVNMLVKMYNHPGDNTVVNWIVSWLKQSNIEKYLETSVEFVIASLSGIGAIGMSFFLALILSLFFSLEKERVTKFTAQFFTSKIGFIFKDFAYFGQKFVATFGVVLEAQLLIALVNTIITTIALYLMHFPQLLSLSIMVFVLGMIPVAGVIISCIPLTIIAYSIGGFTDVFYILLTVVIVHAIETYVLNPKLMSSKTDLPVFYTFIVLIFSEAFFGVWGLIVGIPVFVFILDILDVRSTSEIPRKNFFGGRKKKDDS</sequence>
<comment type="caution">
    <text evidence="7">The sequence shown here is derived from an EMBL/GenBank/DDBJ whole genome shotgun (WGS) entry which is preliminary data.</text>
</comment>
<keyword evidence="5 6" id="KW-0472">Membrane</keyword>
<dbReference type="GO" id="GO:0016020">
    <property type="term" value="C:membrane"/>
    <property type="evidence" value="ECO:0007669"/>
    <property type="project" value="UniProtKB-SubCell"/>
</dbReference>
<keyword evidence="8" id="KW-1185">Reference proteome</keyword>
<comment type="similarity">
    <text evidence="2">Belongs to the autoinducer-2 exporter (AI-2E) (TC 2.A.86) family.</text>
</comment>
<evidence type="ECO:0008006" key="9">
    <source>
        <dbReference type="Google" id="ProtNLM"/>
    </source>
</evidence>
<dbReference type="Pfam" id="PF01594">
    <property type="entry name" value="AI-2E_transport"/>
    <property type="match status" value="1"/>
</dbReference>
<feature type="transmembrane region" description="Helical" evidence="6">
    <location>
        <begin position="12"/>
        <end position="29"/>
    </location>
</feature>
<evidence type="ECO:0000313" key="7">
    <source>
        <dbReference type="EMBL" id="KMT58832.1"/>
    </source>
</evidence>
<protein>
    <recommendedName>
        <fullName evidence="9">AI-2E family transporter</fullName>
    </recommendedName>
</protein>
<organism evidence="7 8">
    <name type="scientific">Listeria fleischmannii 1991</name>
    <dbReference type="NCBI Taxonomy" id="1430899"/>
    <lineage>
        <taxon>Bacteria</taxon>
        <taxon>Bacillati</taxon>
        <taxon>Bacillota</taxon>
        <taxon>Bacilli</taxon>
        <taxon>Bacillales</taxon>
        <taxon>Listeriaceae</taxon>
        <taxon>Listeria</taxon>
    </lineage>
</organism>
<keyword evidence="3 6" id="KW-0812">Transmembrane</keyword>
<dbReference type="EMBL" id="AZHO01000023">
    <property type="protein sequence ID" value="KMT58832.1"/>
    <property type="molecule type" value="Genomic_DNA"/>
</dbReference>
<feature type="transmembrane region" description="Helical" evidence="6">
    <location>
        <begin position="294"/>
        <end position="324"/>
    </location>
</feature>
<feature type="transmembrane region" description="Helical" evidence="6">
    <location>
        <begin position="133"/>
        <end position="158"/>
    </location>
</feature>
<keyword evidence="4 6" id="KW-1133">Transmembrane helix</keyword>
<feature type="transmembrane region" description="Helical" evidence="6">
    <location>
        <begin position="201"/>
        <end position="220"/>
    </location>
</feature>
<evidence type="ECO:0000256" key="5">
    <source>
        <dbReference type="ARBA" id="ARBA00023136"/>
    </source>
</evidence>